<evidence type="ECO:0000313" key="2">
    <source>
        <dbReference type="EMBL" id="EDV98431.1"/>
    </source>
</evidence>
<feature type="region of interest" description="Disordered" evidence="1">
    <location>
        <begin position="1"/>
        <end position="43"/>
    </location>
</feature>
<evidence type="ECO:0000313" key="3">
    <source>
        <dbReference type="Proteomes" id="UP000001070"/>
    </source>
</evidence>
<feature type="region of interest" description="Disordered" evidence="1">
    <location>
        <begin position="101"/>
        <end position="144"/>
    </location>
</feature>
<feature type="compositionally biased region" description="Polar residues" evidence="1">
    <location>
        <begin position="101"/>
        <end position="118"/>
    </location>
</feature>
<dbReference type="Proteomes" id="UP000001070">
    <property type="component" value="Unassembled WGS sequence"/>
</dbReference>
<accession>B4JVG3</accession>
<proteinExistence type="predicted"/>
<feature type="compositionally biased region" description="Low complexity" evidence="1">
    <location>
        <begin position="1"/>
        <end position="42"/>
    </location>
</feature>
<organism evidence="3">
    <name type="scientific">Drosophila grimshawi</name>
    <name type="common">Hawaiian fruit fly</name>
    <name type="synonym">Idiomyia grimshawi</name>
    <dbReference type="NCBI Taxonomy" id="7222"/>
    <lineage>
        <taxon>Eukaryota</taxon>
        <taxon>Metazoa</taxon>
        <taxon>Ecdysozoa</taxon>
        <taxon>Arthropoda</taxon>
        <taxon>Hexapoda</taxon>
        <taxon>Insecta</taxon>
        <taxon>Pterygota</taxon>
        <taxon>Neoptera</taxon>
        <taxon>Endopterygota</taxon>
        <taxon>Diptera</taxon>
        <taxon>Brachycera</taxon>
        <taxon>Muscomorpha</taxon>
        <taxon>Ephydroidea</taxon>
        <taxon>Drosophilidae</taxon>
        <taxon>Drosophila</taxon>
        <taxon>Hawaiian Drosophila</taxon>
    </lineage>
</organism>
<name>B4JVG3_DROGR</name>
<dbReference type="HOGENOM" id="CLU_1564504_0_0_1"/>
<gene>
    <name evidence="2" type="primary">Dgri\GH23118</name>
    <name evidence="2" type="ORF">Dgri_GH23118</name>
</gene>
<dbReference type="AlphaFoldDB" id="B4JVG3"/>
<dbReference type="PhylomeDB" id="B4JVG3"/>
<reference evidence="2 3" key="1">
    <citation type="journal article" date="2007" name="Nature">
        <title>Evolution of genes and genomes on the Drosophila phylogeny.</title>
        <authorList>
            <consortium name="Drosophila 12 Genomes Consortium"/>
            <person name="Clark A.G."/>
            <person name="Eisen M.B."/>
            <person name="Smith D.R."/>
            <person name="Bergman C.M."/>
            <person name="Oliver B."/>
            <person name="Markow T.A."/>
            <person name="Kaufman T.C."/>
            <person name="Kellis M."/>
            <person name="Gelbart W."/>
            <person name="Iyer V.N."/>
            <person name="Pollard D.A."/>
            <person name="Sackton T.B."/>
            <person name="Larracuente A.M."/>
            <person name="Singh N.D."/>
            <person name="Abad J.P."/>
            <person name="Abt D.N."/>
            <person name="Adryan B."/>
            <person name="Aguade M."/>
            <person name="Akashi H."/>
            <person name="Anderson W.W."/>
            <person name="Aquadro C.F."/>
            <person name="Ardell D.H."/>
            <person name="Arguello R."/>
            <person name="Artieri C.G."/>
            <person name="Barbash D.A."/>
            <person name="Barker D."/>
            <person name="Barsanti P."/>
            <person name="Batterham P."/>
            <person name="Batzoglou S."/>
            <person name="Begun D."/>
            <person name="Bhutkar A."/>
            <person name="Blanco E."/>
            <person name="Bosak S.A."/>
            <person name="Bradley R.K."/>
            <person name="Brand A.D."/>
            <person name="Brent M.R."/>
            <person name="Brooks A.N."/>
            <person name="Brown R.H."/>
            <person name="Butlin R.K."/>
            <person name="Caggese C."/>
            <person name="Calvi B.R."/>
            <person name="Bernardo de Carvalho A."/>
            <person name="Caspi A."/>
            <person name="Castrezana S."/>
            <person name="Celniker S.E."/>
            <person name="Chang J.L."/>
            <person name="Chapple C."/>
            <person name="Chatterji S."/>
            <person name="Chinwalla A."/>
            <person name="Civetta A."/>
            <person name="Clifton S.W."/>
            <person name="Comeron J.M."/>
            <person name="Costello J.C."/>
            <person name="Coyne J.A."/>
            <person name="Daub J."/>
            <person name="David R.G."/>
            <person name="Delcher A.L."/>
            <person name="Delehaunty K."/>
            <person name="Do C.B."/>
            <person name="Ebling H."/>
            <person name="Edwards K."/>
            <person name="Eickbush T."/>
            <person name="Evans J.D."/>
            <person name="Filipski A."/>
            <person name="Findeiss S."/>
            <person name="Freyhult E."/>
            <person name="Fulton L."/>
            <person name="Fulton R."/>
            <person name="Garcia A.C."/>
            <person name="Gardiner A."/>
            <person name="Garfield D.A."/>
            <person name="Garvin B.E."/>
            <person name="Gibson G."/>
            <person name="Gilbert D."/>
            <person name="Gnerre S."/>
            <person name="Godfrey J."/>
            <person name="Good R."/>
            <person name="Gotea V."/>
            <person name="Gravely B."/>
            <person name="Greenberg A.J."/>
            <person name="Griffiths-Jones S."/>
            <person name="Gross S."/>
            <person name="Guigo R."/>
            <person name="Gustafson E.A."/>
            <person name="Haerty W."/>
            <person name="Hahn M.W."/>
            <person name="Halligan D.L."/>
            <person name="Halpern A.L."/>
            <person name="Halter G.M."/>
            <person name="Han M.V."/>
            <person name="Heger A."/>
            <person name="Hillier L."/>
            <person name="Hinrichs A.S."/>
            <person name="Holmes I."/>
            <person name="Hoskins R.A."/>
            <person name="Hubisz M.J."/>
            <person name="Hultmark D."/>
            <person name="Huntley M.A."/>
            <person name="Jaffe D.B."/>
            <person name="Jagadeeshan S."/>
            <person name="Jeck W.R."/>
            <person name="Johnson J."/>
            <person name="Jones C.D."/>
            <person name="Jordan W.C."/>
            <person name="Karpen G.H."/>
            <person name="Kataoka E."/>
            <person name="Keightley P.D."/>
            <person name="Kheradpour P."/>
            <person name="Kirkness E.F."/>
            <person name="Koerich L.B."/>
            <person name="Kristiansen K."/>
            <person name="Kudrna D."/>
            <person name="Kulathinal R.J."/>
            <person name="Kumar S."/>
            <person name="Kwok R."/>
            <person name="Lander E."/>
            <person name="Langley C.H."/>
            <person name="Lapoint R."/>
            <person name="Lazzaro B.P."/>
            <person name="Lee S.J."/>
            <person name="Levesque L."/>
            <person name="Li R."/>
            <person name="Lin C.F."/>
            <person name="Lin M.F."/>
            <person name="Lindblad-Toh K."/>
            <person name="Llopart A."/>
            <person name="Long M."/>
            <person name="Low L."/>
            <person name="Lozovsky E."/>
            <person name="Lu J."/>
            <person name="Luo M."/>
            <person name="Machado C.A."/>
            <person name="Makalowski W."/>
            <person name="Marzo M."/>
            <person name="Matsuda M."/>
            <person name="Matzkin L."/>
            <person name="McAllister B."/>
            <person name="McBride C.S."/>
            <person name="McKernan B."/>
            <person name="McKernan K."/>
            <person name="Mendez-Lago M."/>
            <person name="Minx P."/>
            <person name="Mollenhauer M.U."/>
            <person name="Montooth K."/>
            <person name="Mount S.M."/>
            <person name="Mu X."/>
            <person name="Myers E."/>
            <person name="Negre B."/>
            <person name="Newfeld S."/>
            <person name="Nielsen R."/>
            <person name="Noor M.A."/>
            <person name="O'Grady P."/>
            <person name="Pachter L."/>
            <person name="Papaceit M."/>
            <person name="Parisi M.J."/>
            <person name="Parisi M."/>
            <person name="Parts L."/>
            <person name="Pedersen J.S."/>
            <person name="Pesole G."/>
            <person name="Phillippy A.M."/>
            <person name="Ponting C.P."/>
            <person name="Pop M."/>
            <person name="Porcelli D."/>
            <person name="Powell J.R."/>
            <person name="Prohaska S."/>
            <person name="Pruitt K."/>
            <person name="Puig M."/>
            <person name="Quesneville H."/>
            <person name="Ram K.R."/>
            <person name="Rand D."/>
            <person name="Rasmussen M.D."/>
            <person name="Reed L.K."/>
            <person name="Reenan R."/>
            <person name="Reily A."/>
            <person name="Remington K.A."/>
            <person name="Rieger T.T."/>
            <person name="Ritchie M.G."/>
            <person name="Robin C."/>
            <person name="Rogers Y.H."/>
            <person name="Rohde C."/>
            <person name="Rozas J."/>
            <person name="Rubenfield M.J."/>
            <person name="Ruiz A."/>
            <person name="Russo S."/>
            <person name="Salzberg S.L."/>
            <person name="Sanchez-Gracia A."/>
            <person name="Saranga D.J."/>
            <person name="Sato H."/>
            <person name="Schaeffer S.W."/>
            <person name="Schatz M.C."/>
            <person name="Schlenke T."/>
            <person name="Schwartz R."/>
            <person name="Segarra C."/>
            <person name="Singh R.S."/>
            <person name="Sirot L."/>
            <person name="Sirota M."/>
            <person name="Sisneros N.B."/>
            <person name="Smith C.D."/>
            <person name="Smith T.F."/>
            <person name="Spieth J."/>
            <person name="Stage D.E."/>
            <person name="Stark A."/>
            <person name="Stephan W."/>
            <person name="Strausberg R.L."/>
            <person name="Strempel S."/>
            <person name="Sturgill D."/>
            <person name="Sutton G."/>
            <person name="Sutton G.G."/>
            <person name="Tao W."/>
            <person name="Teichmann S."/>
            <person name="Tobari Y.N."/>
            <person name="Tomimura Y."/>
            <person name="Tsolas J.M."/>
            <person name="Valente V.L."/>
            <person name="Venter E."/>
            <person name="Venter J.C."/>
            <person name="Vicario S."/>
            <person name="Vieira F.G."/>
            <person name="Vilella A.J."/>
            <person name="Villasante A."/>
            <person name="Walenz B."/>
            <person name="Wang J."/>
            <person name="Wasserman M."/>
            <person name="Watts T."/>
            <person name="Wilson D."/>
            <person name="Wilson R.K."/>
            <person name="Wing R.A."/>
            <person name="Wolfner M.F."/>
            <person name="Wong A."/>
            <person name="Wong G.K."/>
            <person name="Wu C.I."/>
            <person name="Wu G."/>
            <person name="Yamamoto D."/>
            <person name="Yang H.P."/>
            <person name="Yang S.P."/>
            <person name="Yorke J.A."/>
            <person name="Yoshida K."/>
            <person name="Zdobnov E."/>
            <person name="Zhang P."/>
            <person name="Zhang Y."/>
            <person name="Zimin A.V."/>
            <person name="Baldwin J."/>
            <person name="Abdouelleil A."/>
            <person name="Abdulkadir J."/>
            <person name="Abebe A."/>
            <person name="Abera B."/>
            <person name="Abreu J."/>
            <person name="Acer S.C."/>
            <person name="Aftuck L."/>
            <person name="Alexander A."/>
            <person name="An P."/>
            <person name="Anderson E."/>
            <person name="Anderson S."/>
            <person name="Arachi H."/>
            <person name="Azer M."/>
            <person name="Bachantsang P."/>
            <person name="Barry A."/>
            <person name="Bayul T."/>
            <person name="Berlin A."/>
            <person name="Bessette D."/>
            <person name="Bloom T."/>
            <person name="Blye J."/>
            <person name="Boguslavskiy L."/>
            <person name="Bonnet C."/>
            <person name="Boukhgalter B."/>
            <person name="Bourzgui I."/>
            <person name="Brown A."/>
            <person name="Cahill P."/>
            <person name="Channer S."/>
            <person name="Cheshatsang Y."/>
            <person name="Chuda L."/>
            <person name="Citroen M."/>
            <person name="Collymore A."/>
            <person name="Cooke P."/>
            <person name="Costello M."/>
            <person name="D'Aco K."/>
            <person name="Daza R."/>
            <person name="De Haan G."/>
            <person name="DeGray S."/>
            <person name="DeMaso C."/>
            <person name="Dhargay N."/>
            <person name="Dooley K."/>
            <person name="Dooley E."/>
            <person name="Doricent M."/>
            <person name="Dorje P."/>
            <person name="Dorjee K."/>
            <person name="Dupes A."/>
            <person name="Elong R."/>
            <person name="Falk J."/>
            <person name="Farina A."/>
            <person name="Faro S."/>
            <person name="Ferguson D."/>
            <person name="Fisher S."/>
            <person name="Foley C.D."/>
            <person name="Franke A."/>
            <person name="Friedrich D."/>
            <person name="Gadbois L."/>
            <person name="Gearin G."/>
            <person name="Gearin C.R."/>
            <person name="Giannoukos G."/>
            <person name="Goode T."/>
            <person name="Graham J."/>
            <person name="Grandbois E."/>
            <person name="Grewal S."/>
            <person name="Gyaltsen K."/>
            <person name="Hafez N."/>
            <person name="Hagos B."/>
            <person name="Hall J."/>
            <person name="Henson C."/>
            <person name="Hollinger A."/>
            <person name="Honan T."/>
            <person name="Huard M.D."/>
            <person name="Hughes L."/>
            <person name="Hurhula B."/>
            <person name="Husby M.E."/>
            <person name="Kamat A."/>
            <person name="Kanga B."/>
            <person name="Kashin S."/>
            <person name="Khazanovich D."/>
            <person name="Kisner P."/>
            <person name="Lance K."/>
            <person name="Lara M."/>
            <person name="Lee W."/>
            <person name="Lennon N."/>
            <person name="Letendre F."/>
            <person name="LeVine R."/>
            <person name="Lipovsky A."/>
            <person name="Liu X."/>
            <person name="Liu J."/>
            <person name="Liu S."/>
            <person name="Lokyitsang T."/>
            <person name="Lokyitsang Y."/>
            <person name="Lubonja R."/>
            <person name="Lui A."/>
            <person name="MacDonald P."/>
            <person name="Magnisalis V."/>
            <person name="Maru K."/>
            <person name="Matthews C."/>
            <person name="McCusker W."/>
            <person name="McDonough S."/>
            <person name="Mehta T."/>
            <person name="Meldrim J."/>
            <person name="Meneus L."/>
            <person name="Mihai O."/>
            <person name="Mihalev A."/>
            <person name="Mihova T."/>
            <person name="Mittelman R."/>
            <person name="Mlenga V."/>
            <person name="Montmayeur A."/>
            <person name="Mulrain L."/>
            <person name="Navidi A."/>
            <person name="Naylor J."/>
            <person name="Negash T."/>
            <person name="Nguyen T."/>
            <person name="Nguyen N."/>
            <person name="Nicol R."/>
            <person name="Norbu C."/>
            <person name="Norbu N."/>
            <person name="Novod N."/>
            <person name="O'Neill B."/>
            <person name="Osman S."/>
            <person name="Markiewicz E."/>
            <person name="Oyono O.L."/>
            <person name="Patti C."/>
            <person name="Phunkhang P."/>
            <person name="Pierre F."/>
            <person name="Priest M."/>
            <person name="Raghuraman S."/>
            <person name="Rege F."/>
            <person name="Reyes R."/>
            <person name="Rise C."/>
            <person name="Rogov P."/>
            <person name="Ross K."/>
            <person name="Ryan E."/>
            <person name="Settipalli S."/>
            <person name="Shea T."/>
            <person name="Sherpa N."/>
            <person name="Shi L."/>
            <person name="Shih D."/>
            <person name="Sparrow T."/>
            <person name="Spaulding J."/>
            <person name="Stalker J."/>
            <person name="Stange-Thomann N."/>
            <person name="Stavropoulos S."/>
            <person name="Stone C."/>
            <person name="Strader C."/>
            <person name="Tesfaye S."/>
            <person name="Thomson T."/>
            <person name="Thoulutsang Y."/>
            <person name="Thoulutsang D."/>
            <person name="Topham K."/>
            <person name="Topping I."/>
            <person name="Tsamla T."/>
            <person name="Vassiliev H."/>
            <person name="Vo A."/>
            <person name="Wangchuk T."/>
            <person name="Wangdi T."/>
            <person name="Weiand M."/>
            <person name="Wilkinson J."/>
            <person name="Wilson A."/>
            <person name="Yadav S."/>
            <person name="Young G."/>
            <person name="Yu Q."/>
            <person name="Zembek L."/>
            <person name="Zhong D."/>
            <person name="Zimmer A."/>
            <person name="Zwirko Z."/>
            <person name="Jaffe D.B."/>
            <person name="Alvarez P."/>
            <person name="Brockman W."/>
            <person name="Butler J."/>
            <person name="Chin C."/>
            <person name="Gnerre S."/>
            <person name="Grabherr M."/>
            <person name="Kleber M."/>
            <person name="Mauceli E."/>
            <person name="MacCallum I."/>
        </authorList>
    </citation>
    <scope>NUCLEOTIDE SEQUENCE [LARGE SCALE GENOMIC DNA]</scope>
    <source>
        <strain evidence="3">Tucson 15287-2541.00</strain>
    </source>
</reference>
<evidence type="ECO:0000256" key="1">
    <source>
        <dbReference type="SAM" id="MobiDB-lite"/>
    </source>
</evidence>
<dbReference type="OrthoDB" id="377733at2759"/>
<dbReference type="eggNOG" id="ENOG502TMFK">
    <property type="taxonomic scope" value="Eukaryota"/>
</dbReference>
<dbReference type="EMBL" id="CH916375">
    <property type="protein sequence ID" value="EDV98431.1"/>
    <property type="molecule type" value="Genomic_DNA"/>
</dbReference>
<protein>
    <submittedName>
        <fullName evidence="2">GH23118</fullName>
    </submittedName>
</protein>
<keyword evidence="3" id="KW-1185">Reference proteome</keyword>
<sequence length="171" mass="18502">MTDNNQKNNSYNNGSNNNNNPNHNTHSHSHANATTSRAAATSDDGGGAFQLMYSVPQQLQHWCKQCVRKLRGQMLRHTAATGPGPGRFVSHAGTSTGLVGGNPNSQADGDATGSSLEATQVDGGGFRPRRLQSGDEERANKSQATGWFKAKRRKYMEKAGFRKPPCKVVQY</sequence>